<dbReference type="Gene3D" id="3.80.10.10">
    <property type="entry name" value="Ribonuclease Inhibitor"/>
    <property type="match status" value="2"/>
</dbReference>
<dbReference type="AlphaFoldDB" id="A0A913X2I0"/>
<protein>
    <recommendedName>
        <fullName evidence="1">Leucine-rich repeat-containing protein 41</fullName>
    </recommendedName>
</protein>
<dbReference type="InterPro" id="IPR026137">
    <property type="entry name" value="Leu_rpt_41"/>
</dbReference>
<feature type="compositionally biased region" description="Basic residues" evidence="6">
    <location>
        <begin position="608"/>
        <end position="617"/>
    </location>
</feature>
<evidence type="ECO:0000256" key="4">
    <source>
        <dbReference type="ARBA" id="ARBA00022737"/>
    </source>
</evidence>
<dbReference type="EnsemblMetazoa" id="XM_021042221.2">
    <property type="protein sequence ID" value="XP_020897880.1"/>
    <property type="gene ID" value="LOC110236684"/>
</dbReference>
<evidence type="ECO:0000313" key="8">
    <source>
        <dbReference type="Proteomes" id="UP000887567"/>
    </source>
</evidence>
<evidence type="ECO:0000256" key="1">
    <source>
        <dbReference type="ARBA" id="ARBA00014201"/>
    </source>
</evidence>
<dbReference type="PANTHER" id="PTHR15354:SF1">
    <property type="entry name" value="LEUCINE-RICH REPEAT-CONTAINING PROTEIN 41"/>
    <property type="match status" value="1"/>
</dbReference>
<sequence length="897" mass="100050">MEQTRPSPLLDLCLNAVWKNGQVLSPQRLCVTPRHLLMQILQSLNPFDLERLEDENIRAVTGIDTDSLWQLHYCQQWRHKGRWPESYYQVAKSNSRLPEKIPWRLLYWQRHFQEVVNSTEAKTAVVHWHPESRSLPQNSKDGTRAKASELFLQQSAGRFGKYAIYLRLHNSALNYLATHLDIFQQFASHVEFLEIFHLRENGVDAMCSLLQILLAKNLKSVGICYNKVRDINQWNKILRISATGFVTSKPKVVPGKAKGFENTKVSKSTPNPTPPSTPSPTNGQPLHVYVVQGQNDIQLDVISGLANKQSVLPPTSQDEVLTQETRNRDSLASKHMSDASLSQVICMDTQDHLNEYDNIDFYDFEHKELLEMHDADQSKNGIESVHFDTNELYNEVFQKQTSDDGSFSLNDLFGPSLINDHQTGPITGAPHQEKQPIEHQTIEMPAPETPEAVGGFSFLQHFELSSFWFHDDLLSLFAKSLQQWHNLESLVLRDNAIGFQSKGKILIDALIPLCLKGKLRYLRIEINPVDDHFVSLISEGIGTYCITCRSGVQTSLRVLFLSSSKITALGVNHLAKKLLNKCSCPAPQVESRHNRRLRKSLPEPLTPSKRRRLLRHTHSQDGRIMADDSSSCSSISTTSSSYSSSSQDSDSQDSFSQELTSLKLTRPPQPQFDGLEELTICSVIGDEGAFTLSNVLSNNSTLKYLALPSCGIHTSGLASIFRAISGESSRKCNRTLKTLILKENCYEPSHDNSLAVLLKHGKLTELDISFCGLEVVSGDMISSLGQNSNLKILKIAGNRLGDAGLSALSQVFSQSGCASGLTKLDLSYNQGTASSINFLASALHKFLPKRLEEINLAGNFLGSSISKVISSIRPLVRNVFAGNLDSSTIFADYISQM</sequence>
<keyword evidence="8" id="KW-1185">Reference proteome</keyword>
<dbReference type="PANTHER" id="PTHR15354">
    <property type="entry name" value="MUF1"/>
    <property type="match status" value="1"/>
</dbReference>
<feature type="region of interest" description="Disordered" evidence="6">
    <location>
        <begin position="313"/>
        <end position="335"/>
    </location>
</feature>
<proteinExistence type="predicted"/>
<dbReference type="GeneID" id="110236684"/>
<dbReference type="RefSeq" id="XP_028514168.1">
    <property type="nucleotide sequence ID" value="XM_028658367.1"/>
</dbReference>
<evidence type="ECO:0000313" key="7">
    <source>
        <dbReference type="EnsemblMetazoa" id="XP_020897880.1"/>
    </source>
</evidence>
<keyword evidence="3" id="KW-0433">Leucine-rich repeat</keyword>
<keyword evidence="4" id="KW-0677">Repeat</keyword>
<dbReference type="InterPro" id="IPR001611">
    <property type="entry name" value="Leu-rich_rpt"/>
</dbReference>
<dbReference type="RefSeq" id="XP_020897880.1">
    <property type="nucleotide sequence ID" value="XM_021042221.2"/>
</dbReference>
<feature type="compositionally biased region" description="Basic and acidic residues" evidence="6">
    <location>
        <begin position="325"/>
        <end position="335"/>
    </location>
</feature>
<evidence type="ECO:0000256" key="3">
    <source>
        <dbReference type="ARBA" id="ARBA00022614"/>
    </source>
</evidence>
<dbReference type="OrthoDB" id="5971143at2759"/>
<dbReference type="Pfam" id="PF13516">
    <property type="entry name" value="LRR_6"/>
    <property type="match status" value="1"/>
</dbReference>
<feature type="region of interest" description="Disordered" evidence="6">
    <location>
        <begin position="590"/>
        <end position="658"/>
    </location>
</feature>
<dbReference type="KEGG" id="epa:110236684"/>
<keyword evidence="2" id="KW-0597">Phosphoprotein</keyword>
<dbReference type="OMA" id="ENIVTIC"/>
<dbReference type="SUPFAM" id="SSF52047">
    <property type="entry name" value="RNI-like"/>
    <property type="match status" value="2"/>
</dbReference>
<organism evidence="7 8">
    <name type="scientific">Exaiptasia diaphana</name>
    <name type="common">Tropical sea anemone</name>
    <name type="synonym">Aiptasia pulchella</name>
    <dbReference type="NCBI Taxonomy" id="2652724"/>
    <lineage>
        <taxon>Eukaryota</taxon>
        <taxon>Metazoa</taxon>
        <taxon>Cnidaria</taxon>
        <taxon>Anthozoa</taxon>
        <taxon>Hexacorallia</taxon>
        <taxon>Actiniaria</taxon>
        <taxon>Aiptasiidae</taxon>
        <taxon>Exaiptasia</taxon>
    </lineage>
</organism>
<evidence type="ECO:0000256" key="2">
    <source>
        <dbReference type="ARBA" id="ARBA00022553"/>
    </source>
</evidence>
<name>A0A913X2I0_EXADI</name>
<dbReference type="Proteomes" id="UP000887567">
    <property type="component" value="Unplaced"/>
</dbReference>
<feature type="region of interest" description="Disordered" evidence="6">
    <location>
        <begin position="256"/>
        <end position="285"/>
    </location>
</feature>
<feature type="compositionally biased region" description="Polar residues" evidence="6">
    <location>
        <begin position="313"/>
        <end position="324"/>
    </location>
</feature>
<accession>A0A913X2I0</accession>
<dbReference type="Gene3D" id="6.10.250.3180">
    <property type="match status" value="1"/>
</dbReference>
<feature type="compositionally biased region" description="Low complexity" evidence="6">
    <location>
        <begin position="627"/>
        <end position="656"/>
    </location>
</feature>
<evidence type="ECO:0000256" key="5">
    <source>
        <dbReference type="ARBA" id="ARBA00022786"/>
    </source>
</evidence>
<reference evidence="7" key="1">
    <citation type="submission" date="2022-11" db="UniProtKB">
        <authorList>
            <consortium name="EnsemblMetazoa"/>
        </authorList>
    </citation>
    <scope>IDENTIFICATION</scope>
</reference>
<dbReference type="EnsemblMetazoa" id="XM_028658367.1">
    <property type="protein sequence ID" value="XP_028514168.1"/>
    <property type="gene ID" value="LOC110236684"/>
</dbReference>
<dbReference type="InterPro" id="IPR032675">
    <property type="entry name" value="LRR_dom_sf"/>
</dbReference>
<keyword evidence="5" id="KW-0833">Ubl conjugation pathway</keyword>
<dbReference type="SMART" id="SM00368">
    <property type="entry name" value="LRR_RI"/>
    <property type="match status" value="5"/>
</dbReference>
<evidence type="ECO:0000256" key="6">
    <source>
        <dbReference type="SAM" id="MobiDB-lite"/>
    </source>
</evidence>